<dbReference type="InterPro" id="IPR001296">
    <property type="entry name" value="Glyco_trans_1"/>
</dbReference>
<dbReference type="Pfam" id="PF00534">
    <property type="entry name" value="Glycos_transf_1"/>
    <property type="match status" value="1"/>
</dbReference>
<protein>
    <submittedName>
        <fullName evidence="3">Glycosyltransferase</fullName>
    </submittedName>
</protein>
<keyword evidence="4" id="KW-1185">Reference proteome</keyword>
<comment type="caution">
    <text evidence="3">The sequence shown here is derived from an EMBL/GenBank/DDBJ whole genome shotgun (WGS) entry which is preliminary data.</text>
</comment>
<dbReference type="EMBL" id="SACY01000002">
    <property type="protein sequence ID" value="RVU25601.1"/>
    <property type="molecule type" value="Genomic_DNA"/>
</dbReference>
<name>A0A437PTM1_9BACT</name>
<keyword evidence="1" id="KW-1133">Transmembrane helix</keyword>
<gene>
    <name evidence="3" type="ORF">EOJ36_04065</name>
</gene>
<dbReference type="SUPFAM" id="SSF53756">
    <property type="entry name" value="UDP-Glycosyltransferase/glycogen phosphorylase"/>
    <property type="match status" value="1"/>
</dbReference>
<accession>A0A437PTM1</accession>
<dbReference type="CDD" id="cd03801">
    <property type="entry name" value="GT4_PimA-like"/>
    <property type="match status" value="1"/>
</dbReference>
<evidence type="ECO:0000313" key="3">
    <source>
        <dbReference type="EMBL" id="RVU25601.1"/>
    </source>
</evidence>
<evidence type="ECO:0000313" key="4">
    <source>
        <dbReference type="Proteomes" id="UP000282832"/>
    </source>
</evidence>
<proteinExistence type="predicted"/>
<keyword evidence="1" id="KW-0812">Transmembrane</keyword>
<feature type="domain" description="Glycosyl transferase family 1" evidence="2">
    <location>
        <begin position="198"/>
        <end position="370"/>
    </location>
</feature>
<dbReference type="PANTHER" id="PTHR12526:SF637">
    <property type="entry name" value="GLYCOSYLTRANSFERASE EPSF-RELATED"/>
    <property type="match status" value="1"/>
</dbReference>
<dbReference type="OrthoDB" id="9792322at2"/>
<dbReference type="Gene3D" id="3.40.50.2000">
    <property type="entry name" value="Glycogen Phosphorylase B"/>
    <property type="match status" value="1"/>
</dbReference>
<organism evidence="3 4">
    <name type="scientific">Sandaracinomonas limnophila</name>
    <dbReference type="NCBI Taxonomy" id="1862386"/>
    <lineage>
        <taxon>Bacteria</taxon>
        <taxon>Pseudomonadati</taxon>
        <taxon>Bacteroidota</taxon>
        <taxon>Cytophagia</taxon>
        <taxon>Cytophagales</taxon>
        <taxon>Flectobacillaceae</taxon>
        <taxon>Sandaracinomonas</taxon>
    </lineage>
</organism>
<dbReference type="RefSeq" id="WP_127802755.1">
    <property type="nucleotide sequence ID" value="NZ_SACY01000002.1"/>
</dbReference>
<dbReference type="AlphaFoldDB" id="A0A437PTM1"/>
<evidence type="ECO:0000259" key="2">
    <source>
        <dbReference type="Pfam" id="PF00534"/>
    </source>
</evidence>
<reference evidence="3 4" key="1">
    <citation type="submission" date="2019-01" db="EMBL/GenBank/DDBJ databases">
        <authorList>
            <person name="Chen W.-M."/>
        </authorList>
    </citation>
    <scope>NUCLEOTIDE SEQUENCE [LARGE SCALE GENOMIC DNA]</scope>
    <source>
        <strain evidence="3 4">FSY-15</strain>
    </source>
</reference>
<dbReference type="PANTHER" id="PTHR12526">
    <property type="entry name" value="GLYCOSYLTRANSFERASE"/>
    <property type="match status" value="1"/>
</dbReference>
<keyword evidence="1" id="KW-0472">Membrane</keyword>
<feature type="transmembrane region" description="Helical" evidence="1">
    <location>
        <begin position="94"/>
        <end position="114"/>
    </location>
</feature>
<evidence type="ECO:0000256" key="1">
    <source>
        <dbReference type="SAM" id="Phobius"/>
    </source>
</evidence>
<dbReference type="GO" id="GO:0016757">
    <property type="term" value="F:glycosyltransferase activity"/>
    <property type="evidence" value="ECO:0007669"/>
    <property type="project" value="InterPro"/>
</dbReference>
<dbReference type="Proteomes" id="UP000282832">
    <property type="component" value="Unassembled WGS sequence"/>
</dbReference>
<sequence length="392" mass="45147">MKIGVLYDSCVPNFNFLSANDRRVINICESLNLVGIEADILQPRWRNVTNYDLPPSFKSKIISFGKKYDFPLLSRLHFYFDCFKKIKKNKYDFVIFYNTIIDSIVLMILFKVFGIKFGLEICDKHSENKIMRSGFLNKIKLLFIVKPTESILNKITDFNIVINQSLKRSLPLSTPTLILPVLVDSLNFKCSDKSAIKFRATNNFSDKVLITFCGSYWYYEGSELLVEAIRNLSIKYKNILLLFVGNVSHNKFKPDLYSLVKEYSLEEYIFFTGKLTEQELIETFSATDIFALPQFKDGFTDYAFPTIIGEFASMGKPIIASNTGELATVFTDQKDVLFFEDGNVEQLTNQIERLVLNLDLRQKLGDGARNISQNIFGLKINGLRLFNFFHNL</sequence>
<keyword evidence="3" id="KW-0808">Transferase</keyword>